<keyword evidence="4" id="KW-1185">Reference proteome</keyword>
<name>A0A8T0TYV1_PANVG</name>
<protein>
    <submittedName>
        <fullName evidence="2">Uncharacterized protein</fullName>
    </submittedName>
</protein>
<organism evidence="2 4">
    <name type="scientific">Panicum virgatum</name>
    <name type="common">Blackwell switchgrass</name>
    <dbReference type="NCBI Taxonomy" id="38727"/>
    <lineage>
        <taxon>Eukaryota</taxon>
        <taxon>Viridiplantae</taxon>
        <taxon>Streptophyta</taxon>
        <taxon>Embryophyta</taxon>
        <taxon>Tracheophyta</taxon>
        <taxon>Spermatophyta</taxon>
        <taxon>Magnoliopsida</taxon>
        <taxon>Liliopsida</taxon>
        <taxon>Poales</taxon>
        <taxon>Poaceae</taxon>
        <taxon>PACMAD clade</taxon>
        <taxon>Panicoideae</taxon>
        <taxon>Panicodae</taxon>
        <taxon>Paniceae</taxon>
        <taxon>Panicinae</taxon>
        <taxon>Panicum</taxon>
        <taxon>Panicum sect. Hiantes</taxon>
    </lineage>
</organism>
<comment type="caution">
    <text evidence="2">The sequence shown here is derived from an EMBL/GenBank/DDBJ whole genome shotgun (WGS) entry which is preliminary data.</text>
</comment>
<dbReference type="Proteomes" id="UP000823388">
    <property type="component" value="Chromosome 3N"/>
</dbReference>
<feature type="chain" id="PRO_5044157200" evidence="1">
    <location>
        <begin position="28"/>
        <end position="101"/>
    </location>
</feature>
<sequence length="101" mass="10695">MAKATKLFLSSVILLLYTGLFIQGASEYGDVMEHIPVRSMKTLDPRVSLASTRKICGPCNCCPGNSNCYSAKCCYLSTCNGGGPTGGCITRILACNCNNCV</sequence>
<evidence type="ECO:0000313" key="3">
    <source>
        <dbReference type="EMBL" id="KAG2615249.1"/>
    </source>
</evidence>
<keyword evidence="1" id="KW-0732">Signal</keyword>
<proteinExistence type="predicted"/>
<dbReference type="AlphaFoldDB" id="A0A8T0TYV1"/>
<dbReference type="EMBL" id="CM029042">
    <property type="protein sequence ID" value="KAG2615249.1"/>
    <property type="molecule type" value="Genomic_DNA"/>
</dbReference>
<evidence type="ECO:0000256" key="1">
    <source>
        <dbReference type="SAM" id="SignalP"/>
    </source>
</evidence>
<feature type="signal peptide" evidence="1">
    <location>
        <begin position="1"/>
        <end position="27"/>
    </location>
</feature>
<gene>
    <name evidence="3" type="ORF">PVAP13_3NG033000</name>
    <name evidence="2" type="ORF">PVAP13_3NG237470</name>
</gene>
<evidence type="ECO:0000313" key="2">
    <source>
        <dbReference type="EMBL" id="KAG2615247.1"/>
    </source>
</evidence>
<dbReference type="EMBL" id="CM029042">
    <property type="protein sequence ID" value="KAG2615247.1"/>
    <property type="molecule type" value="Genomic_DNA"/>
</dbReference>
<dbReference type="EMBL" id="CM029042">
    <property type="protein sequence ID" value="KAG2615248.1"/>
    <property type="molecule type" value="Genomic_DNA"/>
</dbReference>
<reference evidence="2 4" key="1">
    <citation type="submission" date="2020-05" db="EMBL/GenBank/DDBJ databases">
        <title>WGS assembly of Panicum virgatum.</title>
        <authorList>
            <person name="Lovell J.T."/>
            <person name="Jenkins J."/>
            <person name="Shu S."/>
            <person name="Juenger T.E."/>
            <person name="Schmutz J."/>
        </authorList>
    </citation>
    <scope>NUCLEOTIDE SEQUENCE</scope>
    <source>
        <strain evidence="2">AP13</strain>
        <strain evidence="4">cv. AP13</strain>
    </source>
</reference>
<evidence type="ECO:0000313" key="4">
    <source>
        <dbReference type="Proteomes" id="UP000823388"/>
    </source>
</evidence>
<accession>A0A8T0TYV1</accession>